<dbReference type="Pfam" id="PF00334">
    <property type="entry name" value="NDK"/>
    <property type="match status" value="1"/>
</dbReference>
<reference evidence="8 10" key="1">
    <citation type="journal article" date="2012" name="Nature">
        <title>Algal genomes reveal evolutionary mosaicism and the fate of nucleomorphs.</title>
        <authorList>
            <consortium name="DOE Joint Genome Institute"/>
            <person name="Curtis B.A."/>
            <person name="Tanifuji G."/>
            <person name="Burki F."/>
            <person name="Gruber A."/>
            <person name="Irimia M."/>
            <person name="Maruyama S."/>
            <person name="Arias M.C."/>
            <person name="Ball S.G."/>
            <person name="Gile G.H."/>
            <person name="Hirakawa Y."/>
            <person name="Hopkins J.F."/>
            <person name="Kuo A."/>
            <person name="Rensing S.A."/>
            <person name="Schmutz J."/>
            <person name="Symeonidi A."/>
            <person name="Elias M."/>
            <person name="Eveleigh R.J."/>
            <person name="Herman E.K."/>
            <person name="Klute M.J."/>
            <person name="Nakayama T."/>
            <person name="Obornik M."/>
            <person name="Reyes-Prieto A."/>
            <person name="Armbrust E.V."/>
            <person name="Aves S.J."/>
            <person name="Beiko R.G."/>
            <person name="Coutinho P."/>
            <person name="Dacks J.B."/>
            <person name="Durnford D.G."/>
            <person name="Fast N.M."/>
            <person name="Green B.R."/>
            <person name="Grisdale C.J."/>
            <person name="Hempel F."/>
            <person name="Henrissat B."/>
            <person name="Hoppner M.P."/>
            <person name="Ishida K."/>
            <person name="Kim E."/>
            <person name="Koreny L."/>
            <person name="Kroth P.G."/>
            <person name="Liu Y."/>
            <person name="Malik S.B."/>
            <person name="Maier U.G."/>
            <person name="McRose D."/>
            <person name="Mock T."/>
            <person name="Neilson J.A."/>
            <person name="Onodera N.T."/>
            <person name="Poole A.M."/>
            <person name="Pritham E.J."/>
            <person name="Richards T.A."/>
            <person name="Rocap G."/>
            <person name="Roy S.W."/>
            <person name="Sarai C."/>
            <person name="Schaack S."/>
            <person name="Shirato S."/>
            <person name="Slamovits C.H."/>
            <person name="Spencer D.F."/>
            <person name="Suzuki S."/>
            <person name="Worden A.Z."/>
            <person name="Zauner S."/>
            <person name="Barry K."/>
            <person name="Bell C."/>
            <person name="Bharti A.K."/>
            <person name="Crow J.A."/>
            <person name="Grimwood J."/>
            <person name="Kramer R."/>
            <person name="Lindquist E."/>
            <person name="Lucas S."/>
            <person name="Salamov A."/>
            <person name="McFadden G.I."/>
            <person name="Lane C.E."/>
            <person name="Keeling P.J."/>
            <person name="Gray M.W."/>
            <person name="Grigoriev I.V."/>
            <person name="Archibald J.M."/>
        </authorList>
    </citation>
    <scope>NUCLEOTIDE SEQUENCE</scope>
    <source>
        <strain evidence="8 10">CCMP2712</strain>
    </source>
</reference>
<sequence>MDFIQEGPVIALAVQRIDGFNHYRRLIGSDETKSKGRDEREPSLRDRFAVDGVRCALLASQDMKHSCDNVLDSLKDLSNVSSKILTLAIIKPEATMQLHKILKYMRKAELSVIGLKKLSMSQEQTHCIARHDGENHSNSMLLGQSCIALALERTNAVAVLLKLCGDEDPSLARRRDEFALRAMFGLSATANGLHASRSFLSAQEEIRSIFPELHVDHPSKNDEVCGAHRRRVVHKGDQRTLKEMLFLCFCEDVIADDDYIAILEDLVLEDFKVCNLRLTTLSTKQSIELAGALSHRGADESFRRGRCLLLALERDNALSRFQMAQNKKLGGQGRLADLVARHAKEESS</sequence>
<dbReference type="SUPFAM" id="SSF54919">
    <property type="entry name" value="Nucleoside diphosphate kinase, NDK"/>
    <property type="match status" value="2"/>
</dbReference>
<dbReference type="PANTHER" id="PTHR46161:SF3">
    <property type="entry name" value="NUCLEOSIDE DIPHOSPHATE KINASE DDB_G0292928-RELATED"/>
    <property type="match status" value="1"/>
</dbReference>
<dbReference type="RefSeq" id="XP_005833076.1">
    <property type="nucleotide sequence ID" value="XM_005833019.1"/>
</dbReference>
<gene>
    <name evidence="8" type="ORF">GUITHDRAFT_108131</name>
</gene>
<dbReference type="KEGG" id="gtt:GUITHDRAFT_108131"/>
<evidence type="ECO:0000313" key="8">
    <source>
        <dbReference type="EMBL" id="EKX46096.1"/>
    </source>
</evidence>
<comment type="caution">
    <text evidence="6">Lacks conserved residue(s) required for the propagation of feature annotation.</text>
</comment>
<dbReference type="InterPro" id="IPR034907">
    <property type="entry name" value="NDK-like_dom"/>
</dbReference>
<proteinExistence type="inferred from homology"/>
<dbReference type="Gene3D" id="3.30.70.141">
    <property type="entry name" value="Nucleoside diphosphate kinase-like domain"/>
    <property type="match status" value="1"/>
</dbReference>
<dbReference type="Proteomes" id="UP000011087">
    <property type="component" value="Unassembled WGS sequence"/>
</dbReference>
<evidence type="ECO:0000313" key="9">
    <source>
        <dbReference type="EnsemblProtists" id="EKX46096"/>
    </source>
</evidence>
<evidence type="ECO:0000256" key="6">
    <source>
        <dbReference type="PROSITE-ProRule" id="PRU00706"/>
    </source>
</evidence>
<dbReference type="HOGENOM" id="CLU_797984_0_0_1"/>
<dbReference type="EMBL" id="JH992996">
    <property type="protein sequence ID" value="EKX46096.1"/>
    <property type="molecule type" value="Genomic_DNA"/>
</dbReference>
<dbReference type="GO" id="GO:0005524">
    <property type="term" value="F:ATP binding"/>
    <property type="evidence" value="ECO:0007669"/>
    <property type="project" value="UniProtKB-KW"/>
</dbReference>
<keyword evidence="2" id="KW-0808">Transferase</keyword>
<comment type="similarity">
    <text evidence="1 6">Belongs to the NDK family.</text>
</comment>
<dbReference type="EnsemblProtists" id="EKX46096">
    <property type="protein sequence ID" value="EKX46096"/>
    <property type="gene ID" value="GUITHDRAFT_108131"/>
</dbReference>
<dbReference type="InterPro" id="IPR036850">
    <property type="entry name" value="NDK-like_dom_sf"/>
</dbReference>
<dbReference type="OMA" id="CAETSLM"/>
<keyword evidence="5" id="KW-0067">ATP-binding</keyword>
<keyword evidence="4" id="KW-0418">Kinase</keyword>
<evidence type="ECO:0000256" key="2">
    <source>
        <dbReference type="ARBA" id="ARBA00022679"/>
    </source>
</evidence>
<dbReference type="AlphaFoldDB" id="L1JC47"/>
<keyword evidence="3" id="KW-0547">Nucleotide-binding</keyword>
<name>L1JC47_GUITC</name>
<dbReference type="PANTHER" id="PTHR46161">
    <property type="entry name" value="NUCLEOSIDE DIPHOSPHATE KINASE"/>
    <property type="match status" value="1"/>
</dbReference>
<dbReference type="SMART" id="SM00562">
    <property type="entry name" value="NDK"/>
    <property type="match status" value="1"/>
</dbReference>
<evidence type="ECO:0000256" key="4">
    <source>
        <dbReference type="ARBA" id="ARBA00022777"/>
    </source>
</evidence>
<dbReference type="PaxDb" id="55529-EKX46096"/>
<dbReference type="OrthoDB" id="10263751at2759"/>
<evidence type="ECO:0000259" key="7">
    <source>
        <dbReference type="SMART" id="SM00562"/>
    </source>
</evidence>
<reference evidence="9" key="3">
    <citation type="submission" date="2015-06" db="UniProtKB">
        <authorList>
            <consortium name="EnsemblProtists"/>
        </authorList>
    </citation>
    <scope>IDENTIFICATION</scope>
</reference>
<dbReference type="GeneID" id="17302691"/>
<keyword evidence="10" id="KW-1185">Reference proteome</keyword>
<dbReference type="GO" id="GO:0016301">
    <property type="term" value="F:kinase activity"/>
    <property type="evidence" value="ECO:0007669"/>
    <property type="project" value="UniProtKB-KW"/>
</dbReference>
<accession>L1JC47</accession>
<dbReference type="STRING" id="905079.L1JC47"/>
<reference evidence="10" key="2">
    <citation type="submission" date="2012-11" db="EMBL/GenBank/DDBJ databases">
        <authorList>
            <person name="Kuo A."/>
            <person name="Curtis B.A."/>
            <person name="Tanifuji G."/>
            <person name="Burki F."/>
            <person name="Gruber A."/>
            <person name="Irimia M."/>
            <person name="Maruyama S."/>
            <person name="Arias M.C."/>
            <person name="Ball S.G."/>
            <person name="Gile G.H."/>
            <person name="Hirakawa Y."/>
            <person name="Hopkins J.F."/>
            <person name="Rensing S.A."/>
            <person name="Schmutz J."/>
            <person name="Symeonidi A."/>
            <person name="Elias M."/>
            <person name="Eveleigh R.J."/>
            <person name="Herman E.K."/>
            <person name="Klute M.J."/>
            <person name="Nakayama T."/>
            <person name="Obornik M."/>
            <person name="Reyes-Prieto A."/>
            <person name="Armbrust E.V."/>
            <person name="Aves S.J."/>
            <person name="Beiko R.G."/>
            <person name="Coutinho P."/>
            <person name="Dacks J.B."/>
            <person name="Durnford D.G."/>
            <person name="Fast N.M."/>
            <person name="Green B.R."/>
            <person name="Grisdale C."/>
            <person name="Hempe F."/>
            <person name="Henrissat B."/>
            <person name="Hoppner M.P."/>
            <person name="Ishida K.-I."/>
            <person name="Kim E."/>
            <person name="Koreny L."/>
            <person name="Kroth P.G."/>
            <person name="Liu Y."/>
            <person name="Malik S.-B."/>
            <person name="Maier U.G."/>
            <person name="McRose D."/>
            <person name="Mock T."/>
            <person name="Neilson J.A."/>
            <person name="Onodera N.T."/>
            <person name="Poole A.M."/>
            <person name="Pritham E.J."/>
            <person name="Richards T.A."/>
            <person name="Rocap G."/>
            <person name="Roy S.W."/>
            <person name="Sarai C."/>
            <person name="Schaack S."/>
            <person name="Shirato S."/>
            <person name="Slamovits C.H."/>
            <person name="Spencer D.F."/>
            <person name="Suzuki S."/>
            <person name="Worden A.Z."/>
            <person name="Zauner S."/>
            <person name="Barry K."/>
            <person name="Bell C."/>
            <person name="Bharti A.K."/>
            <person name="Crow J.A."/>
            <person name="Grimwood J."/>
            <person name="Kramer R."/>
            <person name="Lindquist E."/>
            <person name="Lucas S."/>
            <person name="Salamov A."/>
            <person name="McFadden G.I."/>
            <person name="Lane C.E."/>
            <person name="Keeling P.J."/>
            <person name="Gray M.W."/>
            <person name="Grigoriev I.V."/>
            <person name="Archibald J.M."/>
        </authorList>
    </citation>
    <scope>NUCLEOTIDE SEQUENCE</scope>
    <source>
        <strain evidence="10">CCMP2712</strain>
    </source>
</reference>
<evidence type="ECO:0000256" key="1">
    <source>
        <dbReference type="ARBA" id="ARBA00008142"/>
    </source>
</evidence>
<dbReference type="eggNOG" id="KOG0888">
    <property type="taxonomic scope" value="Eukaryota"/>
</dbReference>
<dbReference type="PROSITE" id="PS51374">
    <property type="entry name" value="NDPK_LIKE"/>
    <property type="match status" value="1"/>
</dbReference>
<evidence type="ECO:0000256" key="3">
    <source>
        <dbReference type="ARBA" id="ARBA00022741"/>
    </source>
</evidence>
<evidence type="ECO:0000313" key="10">
    <source>
        <dbReference type="Proteomes" id="UP000011087"/>
    </source>
</evidence>
<feature type="domain" description="Nucleoside diphosphate kinase-like" evidence="7">
    <location>
        <begin position="83"/>
        <end position="217"/>
    </location>
</feature>
<evidence type="ECO:0000256" key="5">
    <source>
        <dbReference type="ARBA" id="ARBA00022840"/>
    </source>
</evidence>
<organism evidence="8">
    <name type="scientific">Guillardia theta (strain CCMP2712)</name>
    <name type="common">Cryptophyte</name>
    <dbReference type="NCBI Taxonomy" id="905079"/>
    <lineage>
        <taxon>Eukaryota</taxon>
        <taxon>Cryptophyceae</taxon>
        <taxon>Pyrenomonadales</taxon>
        <taxon>Geminigeraceae</taxon>
        <taxon>Guillardia</taxon>
    </lineage>
</organism>
<protein>
    <recommendedName>
        <fullName evidence="7">Nucleoside diphosphate kinase-like domain-containing protein</fullName>
    </recommendedName>
</protein>